<dbReference type="STRING" id="1580092.NADRNF5_1405"/>
<gene>
    <name evidence="1" type="ORF">NADRNF5_1405</name>
</gene>
<organism evidence="1 2">
    <name type="scientific">Nitrosopumilus adriaticus</name>
    <dbReference type="NCBI Taxonomy" id="1580092"/>
    <lineage>
        <taxon>Archaea</taxon>
        <taxon>Nitrososphaerota</taxon>
        <taxon>Nitrososphaeria</taxon>
        <taxon>Nitrosopumilales</taxon>
        <taxon>Nitrosopumilaceae</taxon>
        <taxon>Nitrosopumilus</taxon>
    </lineage>
</organism>
<evidence type="ECO:0008006" key="3">
    <source>
        <dbReference type="Google" id="ProtNLM"/>
    </source>
</evidence>
<accession>A0A0D5C414</accession>
<dbReference type="AlphaFoldDB" id="A0A0D5C414"/>
<evidence type="ECO:0000313" key="1">
    <source>
        <dbReference type="EMBL" id="AJW71090.1"/>
    </source>
</evidence>
<dbReference type="Pfam" id="PF20364">
    <property type="entry name" value="DUF6659"/>
    <property type="match status" value="1"/>
</dbReference>
<sequence>MVNTRILGIMPEKKLDISEYEKKCQDILDDDEIRYAGLLDESGALLAGGQKPGMSIRLSEEQLQSVSKELASRVAKRKKFNEELGYVKYSASRREHVVIMSFPVYDKVIMLVAESNVNIDRLAFRVISKLGRQWGEFVGE</sequence>
<dbReference type="HOGENOM" id="CLU_128582_0_0_2"/>
<reference evidence="2" key="1">
    <citation type="submission" date="2015-03" db="EMBL/GenBank/DDBJ databases">
        <title>Characterization of two novel Thaumarchaeota isolated from the Northern Adriatic Sea.</title>
        <authorList>
            <person name="Bayer B."/>
            <person name="Vojvoda J."/>
            <person name="Offre P."/>
            <person name="Srivastava A."/>
            <person name="Elisabeth N."/>
            <person name="Garcia J.A.L."/>
            <person name="Schleper C."/>
            <person name="Herndl G.J."/>
        </authorList>
    </citation>
    <scope>NUCLEOTIDE SEQUENCE [LARGE SCALE GENOMIC DNA]</scope>
    <source>
        <strain evidence="2">NF5</strain>
    </source>
</reference>
<name>A0A0D5C414_9ARCH</name>
<dbReference type="Proteomes" id="UP000032408">
    <property type="component" value="Chromosome"/>
</dbReference>
<dbReference type="KEGG" id="nin:NADRNF5_1405"/>
<evidence type="ECO:0000313" key="2">
    <source>
        <dbReference type="Proteomes" id="UP000032408"/>
    </source>
</evidence>
<proteinExistence type="predicted"/>
<protein>
    <recommendedName>
        <fullName evidence="3">Roadblock/LAMTOR2 domain-containing protein</fullName>
    </recommendedName>
</protein>
<reference evidence="1 2" key="2">
    <citation type="journal article" date="2016" name="ISME J.">
        <title>Physiological and genomic characterization of two novel marine thaumarchaeal strains indicates niche differentiation.</title>
        <authorList>
            <person name="Bayer B."/>
            <person name="Vojvoda J."/>
            <person name="Offre P."/>
            <person name="Alves R.J."/>
            <person name="Elisabeth N.H."/>
            <person name="Garcia J.A."/>
            <person name="Volland J.M."/>
            <person name="Srivastava A."/>
            <person name="Schleper C."/>
            <person name="Herndl G.J."/>
        </authorList>
    </citation>
    <scope>NUCLEOTIDE SEQUENCE [LARGE SCALE GENOMIC DNA]</scope>
    <source>
        <strain evidence="1 2">NF5</strain>
    </source>
</reference>
<dbReference type="EMBL" id="CP011070">
    <property type="protein sequence ID" value="AJW71090.1"/>
    <property type="molecule type" value="Genomic_DNA"/>
</dbReference>
<keyword evidence="2" id="KW-1185">Reference proteome</keyword>
<dbReference type="InterPro" id="IPR046600">
    <property type="entry name" value="DUF6659"/>
</dbReference>